<dbReference type="NCBIfam" id="NF003588">
    <property type="entry name" value="PRK05254.1-1"/>
    <property type="match status" value="1"/>
</dbReference>
<evidence type="ECO:0000256" key="9">
    <source>
        <dbReference type="ARBA" id="ARBA00023204"/>
    </source>
</evidence>
<dbReference type="HAMAP" id="MF_00148">
    <property type="entry name" value="UDG"/>
    <property type="match status" value="1"/>
</dbReference>
<dbReference type="CDD" id="cd10027">
    <property type="entry name" value="UDG-F1-like"/>
    <property type="match status" value="1"/>
</dbReference>
<gene>
    <name evidence="10" type="primary">ung</name>
    <name evidence="14" type="ORF">DFJ64_1016</name>
</gene>
<organism evidence="14 15">
    <name type="scientific">Thermasporomyces composti</name>
    <dbReference type="NCBI Taxonomy" id="696763"/>
    <lineage>
        <taxon>Bacteria</taxon>
        <taxon>Bacillati</taxon>
        <taxon>Actinomycetota</taxon>
        <taxon>Actinomycetes</taxon>
        <taxon>Propionibacteriales</taxon>
        <taxon>Nocardioidaceae</taxon>
        <taxon>Thermasporomyces</taxon>
    </lineage>
</organism>
<dbReference type="GO" id="GO:0005737">
    <property type="term" value="C:cytoplasm"/>
    <property type="evidence" value="ECO:0007669"/>
    <property type="project" value="UniProtKB-SubCell"/>
</dbReference>
<evidence type="ECO:0000256" key="1">
    <source>
        <dbReference type="ARBA" id="ARBA00001400"/>
    </source>
</evidence>
<evidence type="ECO:0000256" key="3">
    <source>
        <dbReference type="ARBA" id="ARBA00004496"/>
    </source>
</evidence>
<dbReference type="PANTHER" id="PTHR11264">
    <property type="entry name" value="URACIL-DNA GLYCOSYLASE"/>
    <property type="match status" value="1"/>
</dbReference>
<evidence type="ECO:0000256" key="2">
    <source>
        <dbReference type="ARBA" id="ARBA00002631"/>
    </source>
</evidence>
<dbReference type="NCBIfam" id="NF003592">
    <property type="entry name" value="PRK05254.1-5"/>
    <property type="match status" value="1"/>
</dbReference>
<dbReference type="InterPro" id="IPR036895">
    <property type="entry name" value="Uracil-DNA_glycosylase-like_sf"/>
</dbReference>
<dbReference type="AlphaFoldDB" id="A0A3D9V4K9"/>
<evidence type="ECO:0000256" key="11">
    <source>
        <dbReference type="PROSITE-ProRule" id="PRU10072"/>
    </source>
</evidence>
<evidence type="ECO:0000256" key="10">
    <source>
        <dbReference type="HAMAP-Rule" id="MF_00148"/>
    </source>
</evidence>
<dbReference type="Gene3D" id="3.40.470.10">
    <property type="entry name" value="Uracil-DNA glycosylase-like domain"/>
    <property type="match status" value="1"/>
</dbReference>
<evidence type="ECO:0000313" key="14">
    <source>
        <dbReference type="EMBL" id="REF35633.1"/>
    </source>
</evidence>
<evidence type="ECO:0000313" key="15">
    <source>
        <dbReference type="Proteomes" id="UP000256485"/>
    </source>
</evidence>
<evidence type="ECO:0000256" key="4">
    <source>
        <dbReference type="ARBA" id="ARBA00008184"/>
    </source>
</evidence>
<feature type="domain" description="Uracil-DNA glycosylase-like" evidence="13">
    <location>
        <begin position="124"/>
        <end position="283"/>
    </location>
</feature>
<evidence type="ECO:0000256" key="8">
    <source>
        <dbReference type="ARBA" id="ARBA00022801"/>
    </source>
</evidence>
<dbReference type="InterPro" id="IPR018085">
    <property type="entry name" value="Ura-DNA_Glyclase_AS"/>
</dbReference>
<dbReference type="EC" id="3.2.2.27" evidence="5 10"/>
<evidence type="ECO:0000256" key="12">
    <source>
        <dbReference type="SAM" id="MobiDB-lite"/>
    </source>
</evidence>
<sequence>MIDSPDAGAPLTARVEFPVPADSVDGQGVLFGEPGGPATTVSAPAGDAASSPPDPSPPAPSAAERAPVAREQARRPLEEMVEAGWAEALRPVAADIAAMGDFLRREVAAGRGYLPAGPNILRAFQQPFADVRVLIVGQDPYPTPGHPVGLSFSVAPDVRPLPRSLQNIFREYVDDLGYPMPSTGDLSPWTRQGVLLLNRVLTVTPGRPASHRGKGWEKVTDQAIRALVARGTPLVAILWGRDAQSLRPLLGNVPRIESPHPSPMSADRGFFGSRPFSRANALLHQQGGEPIDWRLP</sequence>
<keyword evidence="9 10" id="KW-0234">DNA repair</keyword>
<dbReference type="InterPro" id="IPR005122">
    <property type="entry name" value="Uracil-DNA_glycosylase-like"/>
</dbReference>
<comment type="subcellular location">
    <subcellularLocation>
        <location evidence="3 10">Cytoplasm</location>
    </subcellularLocation>
</comment>
<accession>A0A3D9V4K9</accession>
<comment type="function">
    <text evidence="2 10">Excises uracil residues from the DNA which can arise as a result of misincorporation of dUMP residues by DNA polymerase or due to deamination of cytosine.</text>
</comment>
<evidence type="ECO:0000256" key="7">
    <source>
        <dbReference type="ARBA" id="ARBA00022763"/>
    </source>
</evidence>
<dbReference type="Proteomes" id="UP000256485">
    <property type="component" value="Unassembled WGS sequence"/>
</dbReference>
<dbReference type="Pfam" id="PF03167">
    <property type="entry name" value="UDG"/>
    <property type="match status" value="1"/>
</dbReference>
<dbReference type="PROSITE" id="PS00130">
    <property type="entry name" value="U_DNA_GLYCOSYLASE"/>
    <property type="match status" value="1"/>
</dbReference>
<dbReference type="SMART" id="SM00986">
    <property type="entry name" value="UDG"/>
    <property type="match status" value="1"/>
</dbReference>
<keyword evidence="7 10" id="KW-0227">DNA damage</keyword>
<evidence type="ECO:0000256" key="5">
    <source>
        <dbReference type="ARBA" id="ARBA00012030"/>
    </source>
</evidence>
<evidence type="ECO:0000259" key="13">
    <source>
        <dbReference type="SMART" id="SM00986"/>
    </source>
</evidence>
<feature type="region of interest" description="Disordered" evidence="12">
    <location>
        <begin position="18"/>
        <end position="75"/>
    </location>
</feature>
<keyword evidence="8 10" id="KW-0378">Hydrolase</keyword>
<keyword evidence="6 10" id="KW-0963">Cytoplasm</keyword>
<feature type="compositionally biased region" description="Low complexity" evidence="12">
    <location>
        <begin position="41"/>
        <end position="51"/>
    </location>
</feature>
<dbReference type="SUPFAM" id="SSF52141">
    <property type="entry name" value="Uracil-DNA glycosylase-like"/>
    <property type="match status" value="1"/>
</dbReference>
<dbReference type="PANTHER" id="PTHR11264:SF0">
    <property type="entry name" value="URACIL-DNA GLYCOSYLASE"/>
    <property type="match status" value="1"/>
</dbReference>
<dbReference type="GO" id="GO:0097510">
    <property type="term" value="P:base-excision repair, AP site formation via deaminated base removal"/>
    <property type="evidence" value="ECO:0007669"/>
    <property type="project" value="TreeGrafter"/>
</dbReference>
<evidence type="ECO:0000256" key="6">
    <source>
        <dbReference type="ARBA" id="ARBA00022490"/>
    </source>
</evidence>
<name>A0A3D9V4K9_THECX</name>
<protein>
    <recommendedName>
        <fullName evidence="5 10">Uracil-DNA glycosylase</fullName>
        <shortName evidence="10">UDG</shortName>
        <ecNumber evidence="5 10">3.2.2.27</ecNumber>
    </recommendedName>
</protein>
<comment type="caution">
    <text evidence="14">The sequence shown here is derived from an EMBL/GenBank/DDBJ whole genome shotgun (WGS) entry which is preliminary data.</text>
</comment>
<comment type="catalytic activity">
    <reaction evidence="1 10">
        <text>Hydrolyzes single-stranded DNA or mismatched double-stranded DNA and polynucleotides, releasing free uracil.</text>
        <dbReference type="EC" id="3.2.2.27"/>
    </reaction>
</comment>
<dbReference type="FunFam" id="3.40.470.10:FF:000006">
    <property type="entry name" value="Uracil-DNA glycosylase"/>
    <property type="match status" value="1"/>
</dbReference>
<proteinExistence type="inferred from homology"/>
<dbReference type="EMBL" id="QTUC01000001">
    <property type="protein sequence ID" value="REF35633.1"/>
    <property type="molecule type" value="Genomic_DNA"/>
</dbReference>
<comment type="similarity">
    <text evidence="4 10">Belongs to the uracil-DNA glycosylase (UDG) superfamily. UNG family.</text>
</comment>
<dbReference type="GO" id="GO:0004844">
    <property type="term" value="F:uracil DNA N-glycosylase activity"/>
    <property type="evidence" value="ECO:0007669"/>
    <property type="project" value="UniProtKB-UniRule"/>
</dbReference>
<keyword evidence="15" id="KW-1185">Reference proteome</keyword>
<dbReference type="SMART" id="SM00987">
    <property type="entry name" value="UreE_C"/>
    <property type="match status" value="1"/>
</dbReference>
<feature type="active site" description="Proton acceptor" evidence="10 11">
    <location>
        <position position="139"/>
    </location>
</feature>
<dbReference type="InterPro" id="IPR002043">
    <property type="entry name" value="UDG_fam1"/>
</dbReference>
<reference evidence="14 15" key="1">
    <citation type="submission" date="2018-08" db="EMBL/GenBank/DDBJ databases">
        <title>Sequencing the genomes of 1000 actinobacteria strains.</title>
        <authorList>
            <person name="Klenk H.-P."/>
        </authorList>
    </citation>
    <scope>NUCLEOTIDE SEQUENCE [LARGE SCALE GENOMIC DNA]</scope>
    <source>
        <strain evidence="14 15">DSM 22891</strain>
    </source>
</reference>